<organism evidence="5 6">
    <name type="scientific">Cellulomonas triticagri</name>
    <dbReference type="NCBI Taxonomy" id="2483352"/>
    <lineage>
        <taxon>Bacteria</taxon>
        <taxon>Bacillati</taxon>
        <taxon>Actinomycetota</taxon>
        <taxon>Actinomycetes</taxon>
        <taxon>Micrococcales</taxon>
        <taxon>Cellulomonadaceae</taxon>
        <taxon>Cellulomonas</taxon>
    </lineage>
</organism>
<dbReference type="GO" id="GO:0000160">
    <property type="term" value="P:phosphorelay signal transduction system"/>
    <property type="evidence" value="ECO:0007669"/>
    <property type="project" value="InterPro"/>
</dbReference>
<dbReference type="Proteomes" id="UP000269289">
    <property type="component" value="Unassembled WGS sequence"/>
</dbReference>
<proteinExistence type="predicted"/>
<dbReference type="GO" id="GO:0003677">
    <property type="term" value="F:DNA binding"/>
    <property type="evidence" value="ECO:0007669"/>
    <property type="project" value="UniProtKB-UniRule"/>
</dbReference>
<feature type="region of interest" description="Disordered" evidence="3">
    <location>
        <begin position="1"/>
        <end position="25"/>
    </location>
</feature>
<evidence type="ECO:0000313" key="5">
    <source>
        <dbReference type="EMBL" id="RMI13474.1"/>
    </source>
</evidence>
<accession>A0A3M2JK23</accession>
<dbReference type="EMBL" id="RFFI01000015">
    <property type="protein sequence ID" value="RMI13474.1"/>
    <property type="molecule type" value="Genomic_DNA"/>
</dbReference>
<gene>
    <name evidence="5" type="ORF">EBM89_04465</name>
</gene>
<dbReference type="InterPro" id="IPR016032">
    <property type="entry name" value="Sig_transdc_resp-reg_C-effctor"/>
</dbReference>
<dbReference type="SUPFAM" id="SSF46894">
    <property type="entry name" value="C-terminal effector domain of the bipartite response regulators"/>
    <property type="match status" value="1"/>
</dbReference>
<reference evidence="5 6" key="1">
    <citation type="submission" date="2018-10" db="EMBL/GenBank/DDBJ databases">
        <title>Isolation, diversity and antifungal activity of actinobacteria from wheat.</title>
        <authorList>
            <person name="Han C."/>
        </authorList>
    </citation>
    <scope>NUCLEOTIDE SEQUENCE [LARGE SCALE GENOMIC DNA]</scope>
    <source>
        <strain evidence="5 6">NEAU-YY56</strain>
    </source>
</reference>
<evidence type="ECO:0000313" key="6">
    <source>
        <dbReference type="Proteomes" id="UP000269289"/>
    </source>
</evidence>
<evidence type="ECO:0000256" key="1">
    <source>
        <dbReference type="ARBA" id="ARBA00023125"/>
    </source>
</evidence>
<dbReference type="Gene3D" id="1.10.10.10">
    <property type="entry name" value="Winged helix-like DNA-binding domain superfamily/Winged helix DNA-binding domain"/>
    <property type="match status" value="1"/>
</dbReference>
<dbReference type="AlphaFoldDB" id="A0A3M2JK23"/>
<dbReference type="GO" id="GO:0006355">
    <property type="term" value="P:regulation of DNA-templated transcription"/>
    <property type="evidence" value="ECO:0007669"/>
    <property type="project" value="InterPro"/>
</dbReference>
<evidence type="ECO:0000256" key="3">
    <source>
        <dbReference type="SAM" id="MobiDB-lite"/>
    </source>
</evidence>
<name>A0A3M2JK23_9CELL</name>
<dbReference type="PROSITE" id="PS51755">
    <property type="entry name" value="OMPR_PHOB"/>
    <property type="match status" value="1"/>
</dbReference>
<keyword evidence="6" id="KW-1185">Reference proteome</keyword>
<feature type="DNA-binding region" description="OmpR/PhoB-type" evidence="2">
    <location>
        <begin position="37"/>
        <end position="134"/>
    </location>
</feature>
<dbReference type="InterPro" id="IPR001867">
    <property type="entry name" value="OmpR/PhoB-type_DNA-bd"/>
</dbReference>
<protein>
    <submittedName>
        <fullName evidence="5">Winged helix family transcriptional regulator</fullName>
    </submittedName>
</protein>
<evidence type="ECO:0000259" key="4">
    <source>
        <dbReference type="PROSITE" id="PS51755"/>
    </source>
</evidence>
<dbReference type="Pfam" id="PF00486">
    <property type="entry name" value="Trans_reg_C"/>
    <property type="match status" value="1"/>
</dbReference>
<dbReference type="InterPro" id="IPR036388">
    <property type="entry name" value="WH-like_DNA-bd_sf"/>
</dbReference>
<sequence length="142" mass="15266">MSVLTPAAPVRRPTTGHHADVPAPRPADDLRGFEALLASLPLAPTVLVDLPGRRLVVDDVAVDLTRQEFDLVAYLATSAGRVVTRDELYAAAWRTQDLSEGTRTVDVHVRRVRAKSGLDGLITTVRGVGYRLNPVDGLHVAG</sequence>
<dbReference type="SMART" id="SM00862">
    <property type="entry name" value="Trans_reg_C"/>
    <property type="match status" value="1"/>
</dbReference>
<feature type="domain" description="OmpR/PhoB-type" evidence="4">
    <location>
        <begin position="37"/>
        <end position="134"/>
    </location>
</feature>
<keyword evidence="1 2" id="KW-0238">DNA-binding</keyword>
<dbReference type="RefSeq" id="WP_122148255.1">
    <property type="nucleotide sequence ID" value="NZ_RFFI01000015.1"/>
</dbReference>
<evidence type="ECO:0000256" key="2">
    <source>
        <dbReference type="PROSITE-ProRule" id="PRU01091"/>
    </source>
</evidence>
<dbReference type="OrthoDB" id="8927943at2"/>
<comment type="caution">
    <text evidence="5">The sequence shown here is derived from an EMBL/GenBank/DDBJ whole genome shotgun (WGS) entry which is preliminary data.</text>
</comment>
<dbReference type="CDD" id="cd00383">
    <property type="entry name" value="trans_reg_C"/>
    <property type="match status" value="1"/>
</dbReference>